<dbReference type="PANTHER" id="PTHR42732">
    <property type="entry name" value="BETA-GALACTOSIDASE"/>
    <property type="match status" value="1"/>
</dbReference>
<dbReference type="PANTHER" id="PTHR42732:SF1">
    <property type="entry name" value="BETA-MANNOSIDASE"/>
    <property type="match status" value="1"/>
</dbReference>
<evidence type="ECO:0000256" key="4">
    <source>
        <dbReference type="PROSITE-ProRule" id="PRU00023"/>
    </source>
</evidence>
<dbReference type="InterPro" id="IPR036156">
    <property type="entry name" value="Beta-gal/glucu_dom_sf"/>
</dbReference>
<dbReference type="SMART" id="SM00248">
    <property type="entry name" value="ANK"/>
    <property type="match status" value="14"/>
</dbReference>
<dbReference type="InterPro" id="IPR040605">
    <property type="entry name" value="Glyco_hydro2_dom5"/>
</dbReference>
<gene>
    <name evidence="9" type="ORF">P8C59_006780</name>
</gene>
<organism evidence="9 10">
    <name type="scientific">Phyllachora maydis</name>
    <dbReference type="NCBI Taxonomy" id="1825666"/>
    <lineage>
        <taxon>Eukaryota</taxon>
        <taxon>Fungi</taxon>
        <taxon>Dikarya</taxon>
        <taxon>Ascomycota</taxon>
        <taxon>Pezizomycotina</taxon>
        <taxon>Sordariomycetes</taxon>
        <taxon>Sordariomycetidae</taxon>
        <taxon>Phyllachorales</taxon>
        <taxon>Phyllachoraceae</taxon>
        <taxon>Phyllachora</taxon>
    </lineage>
</organism>
<keyword evidence="2" id="KW-0378">Hydrolase</keyword>
<dbReference type="Pfam" id="PF12796">
    <property type="entry name" value="Ank_2"/>
    <property type="match status" value="1"/>
</dbReference>
<dbReference type="Gene3D" id="2.60.120.260">
    <property type="entry name" value="Galactose-binding domain-like"/>
    <property type="match status" value="1"/>
</dbReference>
<dbReference type="InterPro" id="IPR051913">
    <property type="entry name" value="GH2_Domain-Containing"/>
</dbReference>
<dbReference type="Pfam" id="PF00703">
    <property type="entry name" value="Glyco_hydro_2"/>
    <property type="match status" value="1"/>
</dbReference>
<keyword evidence="10" id="KW-1185">Reference proteome</keyword>
<dbReference type="Pfam" id="PF18565">
    <property type="entry name" value="Glyco_hydro2_C5"/>
    <property type="match status" value="1"/>
</dbReference>
<dbReference type="SUPFAM" id="SSF140860">
    <property type="entry name" value="Pseudo ankyrin repeat-like"/>
    <property type="match status" value="1"/>
</dbReference>
<feature type="domain" description="DUF4982" evidence="7">
    <location>
        <begin position="2508"/>
        <end position="2565"/>
    </location>
</feature>
<dbReference type="SUPFAM" id="SSF49303">
    <property type="entry name" value="beta-Galactosidase/glucuronidase domain"/>
    <property type="match status" value="1"/>
</dbReference>
<evidence type="ECO:0000313" key="10">
    <source>
        <dbReference type="Proteomes" id="UP001217918"/>
    </source>
</evidence>
<dbReference type="InterPro" id="IPR048229">
    <property type="entry name" value="GalB-like"/>
</dbReference>
<dbReference type="Pfam" id="PF16355">
    <property type="entry name" value="DUF4982"/>
    <property type="match status" value="1"/>
</dbReference>
<comment type="similarity">
    <text evidence="1">Belongs to the glycosyl hydrolase 2 family.</text>
</comment>
<keyword evidence="4" id="KW-0040">ANK repeat</keyword>
<reference evidence="9" key="1">
    <citation type="journal article" date="2023" name="Mol. Plant Microbe Interact.">
        <title>Elucidating the Obligate Nature and Biological Capacity of an Invasive Fungal Corn Pathogen.</title>
        <authorList>
            <person name="MacCready J.S."/>
            <person name="Roggenkamp E.M."/>
            <person name="Gdanetz K."/>
            <person name="Chilvers M.I."/>
        </authorList>
    </citation>
    <scope>NUCLEOTIDE SEQUENCE</scope>
    <source>
        <strain evidence="9">PM02</strain>
    </source>
</reference>
<evidence type="ECO:0000259" key="6">
    <source>
        <dbReference type="Pfam" id="PF02836"/>
    </source>
</evidence>
<dbReference type="PROSITE" id="PS50297">
    <property type="entry name" value="ANK_REP_REGION"/>
    <property type="match status" value="1"/>
</dbReference>
<dbReference type="InterPro" id="IPR006101">
    <property type="entry name" value="Glyco_hydro_2"/>
</dbReference>
<dbReference type="InterPro" id="IPR036770">
    <property type="entry name" value="Ankyrin_rpt-contain_sf"/>
</dbReference>
<dbReference type="Gene3D" id="3.20.20.80">
    <property type="entry name" value="Glycosidases"/>
    <property type="match status" value="1"/>
</dbReference>
<dbReference type="Gene3D" id="1.25.40.20">
    <property type="entry name" value="Ankyrin repeat-containing domain"/>
    <property type="match status" value="8"/>
</dbReference>
<evidence type="ECO:0000256" key="3">
    <source>
        <dbReference type="ARBA" id="ARBA00023295"/>
    </source>
</evidence>
<comment type="caution">
    <text evidence="9">The sequence shown here is derived from an EMBL/GenBank/DDBJ whole genome shotgun (WGS) entry which is preliminary data.</text>
</comment>
<dbReference type="InterPro" id="IPR008979">
    <property type="entry name" value="Galactose-bd-like_sf"/>
</dbReference>
<dbReference type="SUPFAM" id="SSF51445">
    <property type="entry name" value="(Trans)glycosidases"/>
    <property type="match status" value="1"/>
</dbReference>
<evidence type="ECO:0000259" key="8">
    <source>
        <dbReference type="Pfam" id="PF18565"/>
    </source>
</evidence>
<dbReference type="InterPro" id="IPR002110">
    <property type="entry name" value="Ankyrin_rpt"/>
</dbReference>
<accession>A0AAD9MFW2</accession>
<feature type="domain" description="Glycoside hydrolase family 2 immunoglobulin-like beta-sandwich" evidence="5">
    <location>
        <begin position="2051"/>
        <end position="2170"/>
    </location>
</feature>
<dbReference type="InterPro" id="IPR006103">
    <property type="entry name" value="Glyco_hydro_2_cat"/>
</dbReference>
<dbReference type="NCBIfam" id="NF041463">
    <property type="entry name" value="GalB"/>
    <property type="match status" value="1"/>
</dbReference>
<keyword evidence="3" id="KW-0326">Glycosidase</keyword>
<name>A0AAD9MFW2_9PEZI</name>
<evidence type="ECO:0008006" key="11">
    <source>
        <dbReference type="Google" id="ProtNLM"/>
    </source>
</evidence>
<dbReference type="InterPro" id="IPR006102">
    <property type="entry name" value="Ig-like_GH2"/>
</dbReference>
<dbReference type="SUPFAM" id="SSF48403">
    <property type="entry name" value="Ankyrin repeat"/>
    <property type="match status" value="4"/>
</dbReference>
<dbReference type="Pfam" id="PF02836">
    <property type="entry name" value="Glyco_hydro_2_C"/>
    <property type="match status" value="1"/>
</dbReference>
<dbReference type="GO" id="GO:0005975">
    <property type="term" value="P:carbohydrate metabolic process"/>
    <property type="evidence" value="ECO:0007669"/>
    <property type="project" value="InterPro"/>
</dbReference>
<evidence type="ECO:0000259" key="5">
    <source>
        <dbReference type="Pfam" id="PF00703"/>
    </source>
</evidence>
<evidence type="ECO:0000256" key="2">
    <source>
        <dbReference type="ARBA" id="ARBA00022801"/>
    </source>
</evidence>
<evidence type="ECO:0000313" key="9">
    <source>
        <dbReference type="EMBL" id="KAK2072423.1"/>
    </source>
</evidence>
<dbReference type="PROSITE" id="PS50088">
    <property type="entry name" value="ANK_REPEAT"/>
    <property type="match status" value="1"/>
</dbReference>
<dbReference type="PRINTS" id="PR00132">
    <property type="entry name" value="GLHYDRLASE2"/>
</dbReference>
<feature type="domain" description="Glycoside hydrolase family 2" evidence="8">
    <location>
        <begin position="2580"/>
        <end position="2682"/>
    </location>
</feature>
<proteinExistence type="inferred from homology"/>
<dbReference type="GO" id="GO:0004553">
    <property type="term" value="F:hydrolase activity, hydrolyzing O-glycosyl compounds"/>
    <property type="evidence" value="ECO:0007669"/>
    <property type="project" value="InterPro"/>
</dbReference>
<evidence type="ECO:0000259" key="7">
    <source>
        <dbReference type="Pfam" id="PF16355"/>
    </source>
</evidence>
<dbReference type="SUPFAM" id="SSF49785">
    <property type="entry name" value="Galactose-binding domain-like"/>
    <property type="match status" value="1"/>
</dbReference>
<evidence type="ECO:0000256" key="1">
    <source>
        <dbReference type="ARBA" id="ARBA00007401"/>
    </source>
</evidence>
<dbReference type="InterPro" id="IPR013783">
    <property type="entry name" value="Ig-like_fold"/>
</dbReference>
<dbReference type="InterPro" id="IPR017853">
    <property type="entry name" value="GH"/>
</dbReference>
<dbReference type="Gene3D" id="2.60.40.10">
    <property type="entry name" value="Immunoglobulins"/>
    <property type="match status" value="3"/>
</dbReference>
<feature type="repeat" description="ANK" evidence="4">
    <location>
        <begin position="1439"/>
        <end position="1471"/>
    </location>
</feature>
<protein>
    <recommendedName>
        <fullName evidence="11">Beta-galactosidase</fullName>
    </recommendedName>
</protein>
<sequence length="2690" mass="288094">MPTFCIGDDRQGVIPGGGLCCVHEWGIHHGAPLLTPLARPAGFPLGAGFRTSKDDHLAEELLKRRRATAGEQNTGSHGSQGALRRAFTTNKKKAWEPGEVFDALDTHVANAGSPGVAEALIAKLGAAGGKMNFANAGGRSNLLARRKSLEVVMQPGRILQSAVEARQTDMVAVLLQYADHASLDMALPLALRSGDVVIAQLLLERGANAAQTAAGQDAFQHLCMTGGHADLVALVLQSDGRPMAISVSQGMVDASRKGCLQTVQVLSRSTADGNHGEAAALKNAVAQCRVDITLAILTGTRPPSPGSQGLVESFKQLMDHPAVGPNEKLAMADALLCAGAGDEVASAALVSAAATGFYPMLELLLSHGASVEHQDGQVLRTAIAQGRVSLVHLLGSDRTRLRPSYASACVASLPGDMSPDDRHAILELLLKKGASGPPLDDALIAAVENCDSGSIALLLDPRFPSERLAEDDDGRKKGPGGMVFDRHAVASVDARDGLALQIAVAKGNMSMAKQLLAARPSAHGTVSRAFSLIHRLSPVARYQMTECFLSTGLAGPCVSEALRMAIEDTGPRRDEDLIRLLLKHKADVNSHGAAGILSAISRHDVNLLDTLLRSQPTSQTITLALAKAVSLDDQPVRYSMVALLLEARPGPGVDDRVSQAASRALTVVLSVKPTDLQLVDLLLASGKADVNFDQGLALVHAIHDFEPAVFAMVLDKGRPNAATLQRGLDVLSDMPTTHAKVAKADALLSRTKRKGDGDLSGILVKEVQNGLSRPLAQRNAAVIRSLLGAGADVNAHNASALCLAVSAVDMPIFELLLSSRPTPTSLAVALPHALHIRNPMERLTFTRRILESGAPGLEANRALVYAIRSFPDDTSLVLLLATKADSGDGEALMSATRQEEGDLVEMLLARPHNQYVASVLDGVFCEAIKAQNQTSRMSMCVALLKAGVSSPVVSDALLAAAAERDMALGTVLIEHGATVEYQDGQAVVEAARAGAIDFLQLLLLSTKDVMTKQTLQRGFQAATHVGDLQQREDIFRLLLEKGVTGEALDAELVSAARFGEDGSSLVRLLLEFGADVNYSNGEAIWTATRSASTGNLELLLGITPVSERQTRPTTLTLLRALKASRKLGKDSRYQVTEWLFHAGLPVTEDIHVALNKAVREEPDRRLVKLLLDKGASPLTNGCDTLIEAAQTLSTDIFALLLGADISAEDASWVWRQAFTPATAPAWLTEKGLEIAQLLLARGVHGDSLSLTLSAAIDAYGTGKDAVARKFVQVLVGADADVDSEDGLVVQKAAEKADAELLRHILTMKPTTRSLSVAFPLLFDQEVAEKDLLGLVTLFTSHSEAGEGLDVMFKHAQPEPILFRAVAKFPRSVQLLTVLLDAGYYHDQVADMQVHPEAEEREQVSLLLWCLLQAEKRVSSKVIRLLIDRGAQVNFVTASSKSTALMAAVESKRADLVKALLLAGAEVDMTDSRGNTPLAMATRVGGDVGTSILSSLLAADPSKNDGSMHHAARELNLSALQVLVDFGHDMDYPSPAHAGRSALGEVCLHAAHAGPLSALQQKQMEKIMTFLLERGTDLTLHSDGQSVLLLAMRSRDPVPTTRILLKVGMWRHINQAFNHYTDGTCTYSPTQYLARIRSKMPVSDPDVQAQLLGLLRANRGADVYYAHGAAATQPDDAVGLPDDVLRADRARRARAERVAREAEDHARTLARTHELAQAHRHVFAQRARLEDDLFAAELGRRRAERDAALRHQRLLAEEGLTCSRLVAEAEAEMEARKHDQRLVRERQLGQARVDHAKALSTVRTEEREEVERLDRGRDARTMGRIDRHKAWVDRQNHLAVVHVAHGGAGPRQIGINAGWKFSRFTDSPDSLSYGTTLKPWILPSANAFIVSGTKHPAPSGTPPGAGVPYVQTSFDDSQWESVKLPHDWAVKGPFNAPGISGGMGRLPSNGVGWYRRTLAFTAEEAAMSIFLDVDGAMSYATVWLNGNLVGGWPYGYASFRLDLTAHVKVGPALLAIRVENGLDNSRFYAGAGIYRNLWLVKANKTHVAQYGTYITTPAVSASSATVHLAVELENLADAARSVHVVTEIRTVDGKTGSAGNTVAATFPPSSVQVPAHGVQSVNATVTLANPLLWGPPPGQRPNLYVAVTTVYAGASGEQTAIDTYETRFGVRSITYDGDKGLLVNGKAVRVQGTNNHHDQGSLGAAFHYRAAERQLEMLQEMGCNALRTSHNPPAPELLDLADAMGFVVLDEIFDCWATGKTSNDFHLIFADWHEADLRSFVRRDRNHPSVIGWSIGNEIPEEGNGAGAAQAQSLRDMVTHEDPTRPTTASMPWVGPGSAFANVMAIESLNYQGEGAGTSPGSSFPAFHSQYPDKMIWSTESASTVSSRGTYLFPVEAQNAAVVGNGAGGDEANRYVSAYELYAPPWATSPDKVFSVQDKYPFVAGEFVWTGWDYLGEPTPYDASRSSYFGIIDLAGFKKDRFYLYQARWRPDLAVAHILPHWTWPDRLGQVTPVHVFSGADEAELFVNGASQGRLKRASSTWRFRWDQVVYSPGSVRVVTYTNGRPSAVDTRRTVGPAQRLNMTADRTTIQGDGADLSFIAVAVVDAQGETVPRADNSITFSITGPAQVVATDNGDPTDMTVFPSLTRKAFSGLALAVVRSNPGGSGQVVVSAAAPGLAGAQVNVQVAAAA</sequence>
<feature type="domain" description="Glycoside hydrolase family 2 catalytic" evidence="6">
    <location>
        <begin position="2177"/>
        <end position="2327"/>
    </location>
</feature>
<dbReference type="EMBL" id="JAQQPM010000006">
    <property type="protein sequence ID" value="KAK2072423.1"/>
    <property type="molecule type" value="Genomic_DNA"/>
</dbReference>
<dbReference type="InterPro" id="IPR032311">
    <property type="entry name" value="DUF4982"/>
</dbReference>
<dbReference type="Proteomes" id="UP001217918">
    <property type="component" value="Unassembled WGS sequence"/>
</dbReference>